<dbReference type="GeneID" id="8102698"/>
<dbReference type="GO" id="GO:0005506">
    <property type="term" value="F:iron ion binding"/>
    <property type="evidence" value="ECO:0007669"/>
    <property type="project" value="InterPro"/>
</dbReference>
<dbReference type="SUPFAM" id="SSF48264">
    <property type="entry name" value="Cytochrome P450"/>
    <property type="match status" value="1"/>
</dbReference>
<proteinExistence type="inferred from homology"/>
<evidence type="ECO:0000256" key="3">
    <source>
        <dbReference type="ARBA" id="ARBA00022723"/>
    </source>
</evidence>
<dbReference type="OrthoDB" id="1470350at2759"/>
<gene>
    <name evidence="8" type="ORF">TSTA_065490</name>
</gene>
<dbReference type="AlphaFoldDB" id="B8LV44"/>
<keyword evidence="6" id="KW-0349">Heme</keyword>
<dbReference type="Gene3D" id="1.10.630.10">
    <property type="entry name" value="Cytochrome P450"/>
    <property type="match status" value="1"/>
</dbReference>
<keyword evidence="9" id="KW-1185">Reference proteome</keyword>
<keyword evidence="4" id="KW-0560">Oxidoreductase</keyword>
<dbReference type="InterPro" id="IPR001128">
    <property type="entry name" value="Cyt_P450"/>
</dbReference>
<evidence type="ECO:0000256" key="2">
    <source>
        <dbReference type="ARBA" id="ARBA00010617"/>
    </source>
</evidence>
<comment type="cofactor">
    <cofactor evidence="1 6">
        <name>heme</name>
        <dbReference type="ChEBI" id="CHEBI:30413"/>
    </cofactor>
</comment>
<evidence type="ECO:0000256" key="5">
    <source>
        <dbReference type="ARBA" id="ARBA00023004"/>
    </source>
</evidence>
<keyword evidence="7" id="KW-1133">Transmembrane helix</keyword>
<organism evidence="8 9">
    <name type="scientific">Talaromyces stipitatus (strain ATCC 10500 / CBS 375.48 / QM 6759 / NRRL 1006)</name>
    <name type="common">Penicillium stipitatum</name>
    <dbReference type="NCBI Taxonomy" id="441959"/>
    <lineage>
        <taxon>Eukaryota</taxon>
        <taxon>Fungi</taxon>
        <taxon>Dikarya</taxon>
        <taxon>Ascomycota</taxon>
        <taxon>Pezizomycotina</taxon>
        <taxon>Eurotiomycetes</taxon>
        <taxon>Eurotiomycetidae</taxon>
        <taxon>Eurotiales</taxon>
        <taxon>Trichocomaceae</taxon>
        <taxon>Talaromyces</taxon>
        <taxon>Talaromyces sect. Talaromyces</taxon>
    </lineage>
</organism>
<dbReference type="eggNOG" id="KOG0157">
    <property type="taxonomic scope" value="Eukaryota"/>
</dbReference>
<dbReference type="GO" id="GO:0004497">
    <property type="term" value="F:monooxygenase activity"/>
    <property type="evidence" value="ECO:0007669"/>
    <property type="project" value="UniProtKB-KW"/>
</dbReference>
<dbReference type="CDD" id="cd11069">
    <property type="entry name" value="CYP_FUM15-like"/>
    <property type="match status" value="1"/>
</dbReference>
<dbReference type="InterPro" id="IPR036396">
    <property type="entry name" value="Cyt_P450_sf"/>
</dbReference>
<dbReference type="OMA" id="MKHYGEV"/>
<dbReference type="FunFam" id="1.10.630.10:FF:000051">
    <property type="entry name" value="Cytochrome P450 monooxygenase (Fum15)"/>
    <property type="match status" value="1"/>
</dbReference>
<dbReference type="PRINTS" id="PR00385">
    <property type="entry name" value="P450"/>
</dbReference>
<evidence type="ECO:0000256" key="4">
    <source>
        <dbReference type="ARBA" id="ARBA00023002"/>
    </source>
</evidence>
<dbReference type="GO" id="GO:0020037">
    <property type="term" value="F:heme binding"/>
    <property type="evidence" value="ECO:0007669"/>
    <property type="project" value="InterPro"/>
</dbReference>
<dbReference type="GO" id="GO:0016705">
    <property type="term" value="F:oxidoreductase activity, acting on paired donors, with incorporation or reduction of molecular oxygen"/>
    <property type="evidence" value="ECO:0007669"/>
    <property type="project" value="InterPro"/>
</dbReference>
<name>B8LV44_TALSN</name>
<dbReference type="STRING" id="441959.B8LV44"/>
<evidence type="ECO:0000256" key="1">
    <source>
        <dbReference type="ARBA" id="ARBA00001971"/>
    </source>
</evidence>
<accession>B8LV44</accession>
<dbReference type="InterPro" id="IPR002403">
    <property type="entry name" value="Cyt_P450_E_grp-IV"/>
</dbReference>
<dbReference type="Proteomes" id="UP000001745">
    <property type="component" value="Unassembled WGS sequence"/>
</dbReference>
<reference evidence="9" key="1">
    <citation type="journal article" date="2015" name="Genome Announc.">
        <title>Genome sequence of the AIDS-associated pathogen Penicillium marneffei (ATCC18224) and its near taxonomic relative Talaromyces stipitatus (ATCC10500).</title>
        <authorList>
            <person name="Nierman W.C."/>
            <person name="Fedorova-Abrams N.D."/>
            <person name="Andrianopoulos A."/>
        </authorList>
    </citation>
    <scope>NUCLEOTIDE SEQUENCE [LARGE SCALE GENOMIC DNA]</scope>
    <source>
        <strain evidence="9">ATCC 10500 / CBS 375.48 / QM 6759 / NRRL 1006</strain>
    </source>
</reference>
<dbReference type="HOGENOM" id="CLU_001570_5_11_1"/>
<dbReference type="Pfam" id="PF00067">
    <property type="entry name" value="p450"/>
    <property type="match status" value="1"/>
</dbReference>
<dbReference type="PhylomeDB" id="B8LV44"/>
<dbReference type="FunCoup" id="B8LV44">
    <property type="interactions" value="1478"/>
</dbReference>
<dbReference type="PANTHER" id="PTHR24305:SF227">
    <property type="entry name" value="P450, PUTATIVE (EUROFUNG)-RELATED"/>
    <property type="match status" value="1"/>
</dbReference>
<dbReference type="VEuPathDB" id="FungiDB:TSTA_065490"/>
<dbReference type="InParanoid" id="B8LV44"/>
<keyword evidence="3 6" id="KW-0479">Metal-binding</keyword>
<feature type="binding site" description="axial binding residue" evidence="6">
    <location>
        <position position="513"/>
    </location>
    <ligand>
        <name>heme</name>
        <dbReference type="ChEBI" id="CHEBI:30413"/>
    </ligand>
    <ligandPart>
        <name>Fe</name>
        <dbReference type="ChEBI" id="CHEBI:18248"/>
    </ligandPart>
</feature>
<protein>
    <submittedName>
        <fullName evidence="8">Cytochrome P450 monooxygenase, putative</fullName>
    </submittedName>
</protein>
<dbReference type="InterPro" id="IPR050121">
    <property type="entry name" value="Cytochrome_P450_monoxygenase"/>
</dbReference>
<keyword evidence="7" id="KW-0812">Transmembrane</keyword>
<dbReference type="RefSeq" id="XP_002340481.1">
    <property type="nucleotide sequence ID" value="XM_002340440.1"/>
</dbReference>
<evidence type="ECO:0000256" key="7">
    <source>
        <dbReference type="SAM" id="Phobius"/>
    </source>
</evidence>
<comment type="similarity">
    <text evidence="2">Belongs to the cytochrome P450 family.</text>
</comment>
<dbReference type="EMBL" id="EQ962652">
    <property type="protein sequence ID" value="EED23094.1"/>
    <property type="molecule type" value="Genomic_DNA"/>
</dbReference>
<keyword evidence="5 6" id="KW-0408">Iron</keyword>
<dbReference type="PRINTS" id="PR00465">
    <property type="entry name" value="EP450IV"/>
</dbReference>
<feature type="transmembrane region" description="Helical" evidence="7">
    <location>
        <begin position="28"/>
        <end position="51"/>
    </location>
</feature>
<dbReference type="PANTHER" id="PTHR24305">
    <property type="entry name" value="CYTOCHROME P450"/>
    <property type="match status" value="1"/>
</dbReference>
<feature type="transmembrane region" description="Helical" evidence="7">
    <location>
        <begin position="249"/>
        <end position="268"/>
    </location>
</feature>
<evidence type="ECO:0000313" key="8">
    <source>
        <dbReference type="EMBL" id="EED23094.1"/>
    </source>
</evidence>
<sequence length="567" mass="64542">MVSWSLVAVVAAIFTVKFAPEYSLYSSYLLTSTTFILISWIAKFVYAAILYPAYLTPLRQIPTPSKRSWMYGNTESFDLRFPVDLVREWTKSIPNPGLLRYYVIGNWERVVVLSPKAIADLLVNKSYDFVRPEIARVQLSKVTGEGLLVAEGDAHKAQRKSLMPSFSYRHIKELYPVFWTKAIQMTNEIEKGIKTNKSGEDIIKTSGWASRAMLDIIGLAGFDYDFNTVANPDNELARRYESMFFTPTGWQRVIAFVCLFIIGFKWYFRIPSRQNSIMDDAMSFIRGTAHEHLTKKKKQLQTDRKDAHVDILSVAMRNGDFTDENLVNQMMTFLGAGHETTSSAFQWAVYVLSKHPEIQTRLREELQASLPRIPFDELNDIKGLKDNQGNIKDTFSELFTSIDGNNNTNIPYLWAFTNEVLRFYPSAPFTSREAIRNTTLGGQFIPKGTHILVAPDITNKDTELWGPDAETFKPERWLNFDPASSNKPVSYNNSGGASSNYAMLTFIHGPRSCIGQGFARAELAIFVAVFVYRFRFELEDPGRKLEVRRMITQAPADGVVIRVRMAN</sequence>
<evidence type="ECO:0000313" key="9">
    <source>
        <dbReference type="Proteomes" id="UP000001745"/>
    </source>
</evidence>
<keyword evidence="8" id="KW-0503">Monooxygenase</keyword>
<keyword evidence="7" id="KW-0472">Membrane</keyword>
<evidence type="ECO:0000256" key="6">
    <source>
        <dbReference type="PIRSR" id="PIRSR602403-1"/>
    </source>
</evidence>